<feature type="compositionally biased region" description="Acidic residues" evidence="1">
    <location>
        <begin position="1521"/>
        <end position="1538"/>
    </location>
</feature>
<dbReference type="Proteomes" id="UP000285780">
    <property type="component" value="Unassembled WGS sequence"/>
</dbReference>
<feature type="domain" description="Pesticidal crystal protein Cry22Aa Ig-like" evidence="3">
    <location>
        <begin position="1253"/>
        <end position="1323"/>
    </location>
</feature>
<keyword evidence="5" id="KW-1185">Reference proteome</keyword>
<keyword evidence="2" id="KW-0732">Signal</keyword>
<organism evidence="4 5">
    <name type="scientific">Tenacibaculum lutimaris</name>
    <dbReference type="NCBI Taxonomy" id="285258"/>
    <lineage>
        <taxon>Bacteria</taxon>
        <taxon>Pseudomonadati</taxon>
        <taxon>Bacteroidota</taxon>
        <taxon>Flavobacteriia</taxon>
        <taxon>Flavobacteriales</taxon>
        <taxon>Flavobacteriaceae</taxon>
        <taxon>Tenacibaculum</taxon>
    </lineage>
</organism>
<dbReference type="EMBL" id="RAQM01000010">
    <property type="protein sequence ID" value="RKF03177.1"/>
    <property type="molecule type" value="Genomic_DNA"/>
</dbReference>
<feature type="compositionally biased region" description="Polar residues" evidence="1">
    <location>
        <begin position="885"/>
        <end position="902"/>
    </location>
</feature>
<protein>
    <submittedName>
        <fullName evidence="4">Gliding motility-associated-like protein</fullName>
    </submittedName>
</protein>
<dbReference type="InterPro" id="IPR032179">
    <property type="entry name" value="Cry22Aa_Ig-like"/>
</dbReference>
<feature type="chain" id="PRO_5019079237" evidence="2">
    <location>
        <begin position="29"/>
        <end position="1879"/>
    </location>
</feature>
<dbReference type="SUPFAM" id="SSF103647">
    <property type="entry name" value="TSP type-3 repeat"/>
    <property type="match status" value="1"/>
</dbReference>
<feature type="compositionally biased region" description="Acidic residues" evidence="1">
    <location>
        <begin position="1701"/>
        <end position="1728"/>
    </location>
</feature>
<reference evidence="4 5" key="1">
    <citation type="submission" date="2018-09" db="EMBL/GenBank/DDBJ databases">
        <title>Genomic Encyclopedia of Archaeal and Bacterial Type Strains, Phase II (KMG-II): from individual species to whole genera.</title>
        <authorList>
            <person name="Goeker M."/>
        </authorList>
    </citation>
    <scope>NUCLEOTIDE SEQUENCE [LARGE SCALE GENOMIC DNA]</scope>
    <source>
        <strain evidence="4 5">DSM 16505</strain>
    </source>
</reference>
<feature type="region of interest" description="Disordered" evidence="1">
    <location>
        <begin position="1521"/>
        <end position="1774"/>
    </location>
</feature>
<dbReference type="RefSeq" id="WP_120187280.1">
    <property type="nucleotide sequence ID" value="NZ_RAQM01000010.1"/>
</dbReference>
<dbReference type="Pfam" id="PF13585">
    <property type="entry name" value="CHU_C"/>
    <property type="match status" value="1"/>
</dbReference>
<dbReference type="InterPro" id="IPR008979">
    <property type="entry name" value="Galactose-bd-like_sf"/>
</dbReference>
<comment type="caution">
    <text evidence="4">The sequence shown here is derived from an EMBL/GenBank/DDBJ whole genome shotgun (WGS) entry which is preliminary data.</text>
</comment>
<feature type="compositionally biased region" description="Acidic residues" evidence="1">
    <location>
        <begin position="1596"/>
        <end position="1609"/>
    </location>
</feature>
<accession>A0A420DZU3</accession>
<dbReference type="NCBIfam" id="TIGR01965">
    <property type="entry name" value="VCBS_repeat"/>
    <property type="match status" value="2"/>
</dbReference>
<evidence type="ECO:0000313" key="4">
    <source>
        <dbReference type="EMBL" id="RKF03177.1"/>
    </source>
</evidence>
<dbReference type="SUPFAM" id="SSF49785">
    <property type="entry name" value="Galactose-binding domain-like"/>
    <property type="match status" value="1"/>
</dbReference>
<sequence length="1879" mass="199324">MKENYTLPLKSKRVLFLVTFFLCLSSLAQETYIDRFNTVSYSNNNGSQNFSSSWVEANDPYDWFWDEPENSGNIYVSSNRLNFRGLSSNQSIRRNVDLSAYPSTSEVTFTFDYTNNELEKNESLVVEIRANGGSWKQVGEIKGDDGNGSLIPYILLPSEITANTEIRFRRGNSWKTHWKSDPQDYIEIDNVTFTVTPRAIAIIAYDDVNSISANNGGTISGNVLKDGTADEGADITVSEVDVYPSMVGNTYNTLYGSIIIQSDGSYVYNVDETNPAVLGLKSGASIDDIVSYSITDIDNDTDYGILTITINGVDDLPIAIDNHDSITTISENTTSGNLITDDTGGGQDSIDRGLSVLVWEDRYADNENVGGTSLTIDGVGVSVSLNDPDGLGSSTNHEVDYGENGGHSGFLRLTANGNSANLKDHEVIIDFDQAVFNLGFLITDLDYSQGISWQDQVTIEGSLNGTPVNFNFVTTGGVTNIGTNIFYGTGIAIPEDATGNLNVFFNQPIDQLKISYNYGPSVTTSNPSFQIAGVSDIYWQNNSATIEIIEVDGSFSNVGVSYPGDYGSVLVQSDGSYIYTLDYSNPVVLGLLEGDTLTDTFQYTLSDGSATDEANLIITIIGTAVDSDGDGYVDNVDLDDDNDGILDVDERPCFVFSESFGTGSGSQSSNHPNVPSNSVDNIMVGTNTDAGNRTWFQSNSGADATGDSEGKYLALDNPNGASPVLIYQETITVLPNEEYSYSLFAAAAKEENGQPASAYPDVRMQIKDASGNVLKMINTGALSLSWQQFEFLFTSTTATVTFEIYNNNNSDAYNTLLLDEIFISLISCDSDNDGIPDYLDLDSDNDGCPDAIEGDENVLTSHLNPDGSINIAANGGVDDDGVPNLVNTSGAADGSNDNQAQGSNDAVITSAILTIGTDLVVTTPICPNGTASFTFTATGNDNAVVSTKWMYQLQKDISGIWTNVEAPGSLTDSVSENVIIEIVNAQVSESGIYRVLFTHPNNSCEQVSQSVSLVIDDTIVPTASNPVAITTECSVPLPDVTVVSDEADNCGVPTVAFVSDVSDGNSNPEVITRTYSVTDGVGNSINVTQTITVNDKTAPVADTATLSDITAECEVTSLTAPTATDNCVGGITGTTTTSFPITTQGTTEVTWTYNDGNGNTSTQIQKVVIKDVTAPVADTATLSDITAECEVTSLTAPTATDNCVGGITGTTTTSFPITTQGTTEVTWTYNDGNGNTSTQIQKVVIKDVTAPVINLVGLASQTIESCGSYREEGATVTDCESGLTVTIGGDTIDTTTPGVYIVTYNVTDSTGNAATEVSRIVTVEDTMIPVITLVGSNPQVLEVGSTYTEEGAMVTDCEGGLIVTIGGNMVDATTPGIYTVTYNATDTAGNVAREVTRKVIVEYTTAPVLTITIDDITDDNIINSVEAGSNITVTGTVTGDFKEEDIVTLTVNGINYTGLVDSSGNFSISVPGVELVLDIDTTVEANVSSTDGEENRGSANAEQKYFLQDTDRDGIPDVIDVDDDNDGIPDVEEGDGLVDTDRDGIPDSLDLDSDNDGINDVIEGGNGDLDTNGDGYIDVQDSGYSDTNGDGQADASVDEEEEPDTDGDTIPDYRDLDSDNDGINDVIEGGNEEFDTNGDGAINSEDTGGSDLDGDITKFGEGNGGDEGTIDSDGDTIPDYRDLDSDNDGVNDVVEGGNSDTDGDGQVDNPFDDSDGDGIADSVDDLDGFGDANNPDYNSNPTDPTDGGNGVVDGDDSDGDGIPNPVDGLDGFGDANSDDTCVKVNNLMSPNGDPANNYLHIDCIENFPRNTIEIFNRWGNTVFKMEGYSNNNQDKRFEGISNGRANINVNDKLPVGTYFYILDLGNGSKVKKGWIYINR</sequence>
<dbReference type="InterPro" id="IPR028974">
    <property type="entry name" value="TSP_type-3_rpt"/>
</dbReference>
<evidence type="ECO:0000259" key="3">
    <source>
        <dbReference type="Pfam" id="PF16403"/>
    </source>
</evidence>
<dbReference type="NCBIfam" id="NF012196">
    <property type="entry name" value="Ig_like_ice"/>
    <property type="match status" value="1"/>
</dbReference>
<dbReference type="GO" id="GO:0005509">
    <property type="term" value="F:calcium ion binding"/>
    <property type="evidence" value="ECO:0007669"/>
    <property type="project" value="InterPro"/>
</dbReference>
<evidence type="ECO:0000313" key="5">
    <source>
        <dbReference type="Proteomes" id="UP000285780"/>
    </source>
</evidence>
<dbReference type="InterPro" id="IPR010221">
    <property type="entry name" value="VCBS_dom"/>
</dbReference>
<evidence type="ECO:0000256" key="2">
    <source>
        <dbReference type="SAM" id="SignalP"/>
    </source>
</evidence>
<dbReference type="Gene3D" id="2.60.40.10">
    <property type="entry name" value="Immunoglobulins"/>
    <property type="match status" value="3"/>
</dbReference>
<evidence type="ECO:0000256" key="1">
    <source>
        <dbReference type="SAM" id="MobiDB-lite"/>
    </source>
</evidence>
<dbReference type="InterPro" id="IPR013783">
    <property type="entry name" value="Ig-like_fold"/>
</dbReference>
<feature type="region of interest" description="Disordered" evidence="1">
    <location>
        <begin position="880"/>
        <end position="902"/>
    </location>
</feature>
<feature type="signal peptide" evidence="2">
    <location>
        <begin position="1"/>
        <end position="28"/>
    </location>
</feature>
<gene>
    <name evidence="4" type="ORF">C8N26_2167</name>
</gene>
<proteinExistence type="predicted"/>
<name>A0A420DZU3_9FLAO</name>
<dbReference type="InterPro" id="IPR049826">
    <property type="entry name" value="Ig-like_ice"/>
</dbReference>
<dbReference type="Pfam" id="PF16403">
    <property type="entry name" value="Bact_surface_Ig-like"/>
    <property type="match status" value="2"/>
</dbReference>
<feature type="domain" description="Pesticidal crystal protein Cry22Aa Ig-like" evidence="3">
    <location>
        <begin position="1331"/>
        <end position="1401"/>
    </location>
</feature>